<dbReference type="eggNOG" id="COG3502">
    <property type="taxonomic scope" value="Bacteria"/>
</dbReference>
<dbReference type="SUPFAM" id="SSF56399">
    <property type="entry name" value="ADP-ribosylation"/>
    <property type="match status" value="1"/>
</dbReference>
<evidence type="ECO:0000313" key="2">
    <source>
        <dbReference type="EMBL" id="AGH43496.1"/>
    </source>
</evidence>
<feature type="chain" id="PRO_5004057291" description="DUF952 domain-containing protein" evidence="1">
    <location>
        <begin position="18"/>
        <end position="127"/>
    </location>
</feature>
<dbReference type="AlphaFoldDB" id="M4RIU3"/>
<sequence length="127" mass="14560">MRGCVLLSFLLSTASLAGTTLYHIVSEQELATLTKDNVYTPLNFAKEGYIHFSKLSLIHYYANELYKGESAKKLFLLKVTFSDDDINLKWIGDNPDYYIGLDLSMVEQKTQFIKDQNNQWILPEQGL</sequence>
<dbReference type="Pfam" id="PF06108">
    <property type="entry name" value="DUF952"/>
    <property type="match status" value="1"/>
</dbReference>
<evidence type="ECO:0000256" key="1">
    <source>
        <dbReference type="SAM" id="SignalP"/>
    </source>
</evidence>
<dbReference type="PATRIC" id="fig|1129794.4.peg.1372"/>
<keyword evidence="1" id="KW-0732">Signal</keyword>
<dbReference type="Gene3D" id="3.20.170.20">
    <property type="entry name" value="Protein of unknown function DUF952"/>
    <property type="match status" value="1"/>
</dbReference>
<organism evidence="2 3">
    <name type="scientific">Paraglaciecola psychrophila 170</name>
    <dbReference type="NCBI Taxonomy" id="1129794"/>
    <lineage>
        <taxon>Bacteria</taxon>
        <taxon>Pseudomonadati</taxon>
        <taxon>Pseudomonadota</taxon>
        <taxon>Gammaproteobacteria</taxon>
        <taxon>Alteromonadales</taxon>
        <taxon>Alteromonadaceae</taxon>
        <taxon>Paraglaciecola</taxon>
    </lineage>
</organism>
<dbReference type="HOGENOM" id="CLU_1968442_0_0_6"/>
<gene>
    <name evidence="2" type="ORF">C427_1387</name>
</gene>
<keyword evidence="3" id="KW-1185">Reference proteome</keyword>
<accession>M4RIU3</accession>
<evidence type="ECO:0000313" key="3">
    <source>
        <dbReference type="Proteomes" id="UP000011864"/>
    </source>
</evidence>
<dbReference type="InterPro" id="IPR009297">
    <property type="entry name" value="DUF952"/>
</dbReference>
<protein>
    <recommendedName>
        <fullName evidence="4">DUF952 domain-containing protein</fullName>
    </recommendedName>
</protein>
<dbReference type="EMBL" id="CP003837">
    <property type="protein sequence ID" value="AGH43496.1"/>
    <property type="molecule type" value="Genomic_DNA"/>
</dbReference>
<proteinExistence type="predicted"/>
<name>M4RIU3_9ALTE</name>
<evidence type="ECO:0008006" key="4">
    <source>
        <dbReference type="Google" id="ProtNLM"/>
    </source>
</evidence>
<feature type="signal peptide" evidence="1">
    <location>
        <begin position="1"/>
        <end position="17"/>
    </location>
</feature>
<dbReference type="Proteomes" id="UP000011864">
    <property type="component" value="Chromosome"/>
</dbReference>
<dbReference type="STRING" id="1129794.C427_1387"/>
<reference evidence="2 3" key="1">
    <citation type="journal article" date="2013" name="Genome Announc.">
        <title>Complete Genome Sequence of Glaciecola psychrophila Strain 170T.</title>
        <authorList>
            <person name="Yin J."/>
            <person name="Chen J."/>
            <person name="Liu G."/>
            <person name="Yu Y."/>
            <person name="Song L."/>
            <person name="Wang X."/>
            <person name="Qu X."/>
        </authorList>
    </citation>
    <scope>NUCLEOTIDE SEQUENCE [LARGE SCALE GENOMIC DNA]</scope>
    <source>
        <strain evidence="2 3">170</strain>
    </source>
</reference>
<dbReference type="KEGG" id="gps:C427_1387"/>